<keyword evidence="5" id="KW-1185">Reference proteome</keyword>
<dbReference type="PROSITE" id="PS50977">
    <property type="entry name" value="HTH_TETR_2"/>
    <property type="match status" value="1"/>
</dbReference>
<dbReference type="SUPFAM" id="SSF48498">
    <property type="entry name" value="Tetracyclin repressor-like, C-terminal domain"/>
    <property type="match status" value="1"/>
</dbReference>
<name>A0A543P130_9ACTN</name>
<comment type="caution">
    <text evidence="4">The sequence shown here is derived from an EMBL/GenBank/DDBJ whole genome shotgun (WGS) entry which is preliminary data.</text>
</comment>
<dbReference type="EMBL" id="VFQE01000002">
    <property type="protein sequence ID" value="TQN37779.1"/>
    <property type="molecule type" value="Genomic_DNA"/>
</dbReference>
<evidence type="ECO:0000313" key="5">
    <source>
        <dbReference type="Proteomes" id="UP000319865"/>
    </source>
</evidence>
<dbReference type="InterPro" id="IPR009057">
    <property type="entry name" value="Homeodomain-like_sf"/>
</dbReference>
<evidence type="ECO:0000259" key="3">
    <source>
        <dbReference type="PROSITE" id="PS50977"/>
    </source>
</evidence>
<evidence type="ECO:0000256" key="1">
    <source>
        <dbReference type="ARBA" id="ARBA00023125"/>
    </source>
</evidence>
<evidence type="ECO:0000256" key="2">
    <source>
        <dbReference type="PROSITE-ProRule" id="PRU00335"/>
    </source>
</evidence>
<dbReference type="GO" id="GO:0003700">
    <property type="term" value="F:DNA-binding transcription factor activity"/>
    <property type="evidence" value="ECO:0007669"/>
    <property type="project" value="TreeGrafter"/>
</dbReference>
<gene>
    <name evidence="4" type="ORF">FHU33_4445</name>
</gene>
<dbReference type="PANTHER" id="PTHR30055:SF223">
    <property type="entry name" value="HTH-TYPE TRANSCRIPTIONAL REGULATOR UIDR"/>
    <property type="match status" value="1"/>
</dbReference>
<feature type="domain" description="HTH tetR-type" evidence="3">
    <location>
        <begin position="15"/>
        <end position="75"/>
    </location>
</feature>
<organism evidence="4 5">
    <name type="scientific">Blastococcus colisei</name>
    <dbReference type="NCBI Taxonomy" id="1564162"/>
    <lineage>
        <taxon>Bacteria</taxon>
        <taxon>Bacillati</taxon>
        <taxon>Actinomycetota</taxon>
        <taxon>Actinomycetes</taxon>
        <taxon>Geodermatophilales</taxon>
        <taxon>Geodermatophilaceae</taxon>
        <taxon>Blastococcus</taxon>
    </lineage>
</organism>
<dbReference type="SUPFAM" id="SSF46689">
    <property type="entry name" value="Homeodomain-like"/>
    <property type="match status" value="1"/>
</dbReference>
<dbReference type="Pfam" id="PF00440">
    <property type="entry name" value="TetR_N"/>
    <property type="match status" value="1"/>
</dbReference>
<accession>A0A543P130</accession>
<dbReference type="RefSeq" id="WP_142027697.1">
    <property type="nucleotide sequence ID" value="NZ_VFQE01000002.1"/>
</dbReference>
<dbReference type="InterPro" id="IPR001647">
    <property type="entry name" value="HTH_TetR"/>
</dbReference>
<dbReference type="InterPro" id="IPR050109">
    <property type="entry name" value="HTH-type_TetR-like_transc_reg"/>
</dbReference>
<dbReference type="PRINTS" id="PR00455">
    <property type="entry name" value="HTHTETR"/>
</dbReference>
<keyword evidence="1 2" id="KW-0238">DNA-binding</keyword>
<dbReference type="InterPro" id="IPR036271">
    <property type="entry name" value="Tet_transcr_reg_TetR-rel_C_sf"/>
</dbReference>
<dbReference type="GO" id="GO:0000976">
    <property type="term" value="F:transcription cis-regulatory region binding"/>
    <property type="evidence" value="ECO:0007669"/>
    <property type="project" value="TreeGrafter"/>
</dbReference>
<dbReference type="PANTHER" id="PTHR30055">
    <property type="entry name" value="HTH-TYPE TRANSCRIPTIONAL REGULATOR RUTR"/>
    <property type="match status" value="1"/>
</dbReference>
<feature type="DNA-binding region" description="H-T-H motif" evidence="2">
    <location>
        <begin position="38"/>
        <end position="57"/>
    </location>
</feature>
<dbReference type="OrthoDB" id="8222629at2"/>
<dbReference type="Gene3D" id="1.10.357.10">
    <property type="entry name" value="Tetracycline Repressor, domain 2"/>
    <property type="match status" value="1"/>
</dbReference>
<proteinExistence type="predicted"/>
<dbReference type="AlphaFoldDB" id="A0A543P130"/>
<evidence type="ECO:0000313" key="4">
    <source>
        <dbReference type="EMBL" id="TQN37779.1"/>
    </source>
</evidence>
<protein>
    <submittedName>
        <fullName evidence="4">TetR family transcriptional regulator</fullName>
    </submittedName>
</protein>
<dbReference type="Proteomes" id="UP000319865">
    <property type="component" value="Unassembled WGS sequence"/>
</dbReference>
<sequence>MTGTVPLDRRQRRRQETIEQVLDVAVEVMADQGVAGLTLGEVARRMGIRPPSLYSYFDGKNALYDALFERGWRELLAVMRETDAACDGVDLAADLLVMETAFVRWAVEHPAYAPLMFWRPVPGFVPSSQAYAPALELERQSRAFLARLRDAGLLPSDADLDLVYRTQTAVVSGVITQQLANAPQDPFESGSFTSTLPDVVAMWLAHHGGARNRTSD</sequence>
<reference evidence="4 5" key="1">
    <citation type="submission" date="2019-06" db="EMBL/GenBank/DDBJ databases">
        <title>Sequencing the genomes of 1000 actinobacteria strains.</title>
        <authorList>
            <person name="Klenk H.-P."/>
        </authorList>
    </citation>
    <scope>NUCLEOTIDE SEQUENCE [LARGE SCALE GENOMIC DNA]</scope>
    <source>
        <strain evidence="4 5">DSM 46837</strain>
    </source>
</reference>